<dbReference type="Gene3D" id="3.30.160.20">
    <property type="match status" value="1"/>
</dbReference>
<comment type="subunit">
    <text evidence="8">Part of the 30S ribosomal subunit. Contacts proteins S4 and S8.</text>
</comment>
<feature type="region of interest" description="Disordered" evidence="10">
    <location>
        <begin position="183"/>
        <end position="241"/>
    </location>
</feature>
<dbReference type="SUPFAM" id="SSF54768">
    <property type="entry name" value="dsRNA-binding domain-like"/>
    <property type="match status" value="1"/>
</dbReference>
<evidence type="ECO:0000256" key="10">
    <source>
        <dbReference type="SAM" id="MobiDB-lite"/>
    </source>
</evidence>
<evidence type="ECO:0000256" key="5">
    <source>
        <dbReference type="ARBA" id="ARBA00022980"/>
    </source>
</evidence>
<dbReference type="InterPro" id="IPR018192">
    <property type="entry name" value="Ribosomal_uS5_N_CS"/>
</dbReference>
<accession>A0A517YT01</accession>
<dbReference type="InterPro" id="IPR020568">
    <property type="entry name" value="Ribosomal_Su5_D2-typ_SF"/>
</dbReference>
<keyword evidence="4 8" id="KW-0694">RNA-binding</keyword>
<proteinExistence type="inferred from homology"/>
<evidence type="ECO:0000256" key="2">
    <source>
        <dbReference type="ARBA" id="ARBA00008945"/>
    </source>
</evidence>
<keyword evidence="5 8" id="KW-0689">Ribosomal protein</keyword>
<evidence type="ECO:0000313" key="12">
    <source>
        <dbReference type="EMBL" id="QDU33359.1"/>
    </source>
</evidence>
<dbReference type="Pfam" id="PF03719">
    <property type="entry name" value="Ribosomal_S5_C"/>
    <property type="match status" value="1"/>
</dbReference>
<comment type="similarity">
    <text evidence="2 8 9">Belongs to the universal ribosomal protein uS5 family.</text>
</comment>
<dbReference type="PANTHER" id="PTHR48277:SF1">
    <property type="entry name" value="MITOCHONDRIAL RIBOSOMAL PROTEIN S5"/>
    <property type="match status" value="1"/>
</dbReference>
<dbReference type="InterPro" id="IPR005324">
    <property type="entry name" value="Ribosomal_uS5_C"/>
</dbReference>
<dbReference type="InterPro" id="IPR005712">
    <property type="entry name" value="Ribosomal_uS5_bac-type"/>
</dbReference>
<evidence type="ECO:0000256" key="9">
    <source>
        <dbReference type="RuleBase" id="RU003823"/>
    </source>
</evidence>
<dbReference type="Pfam" id="PF00333">
    <property type="entry name" value="Ribosomal_S5"/>
    <property type="match status" value="1"/>
</dbReference>
<dbReference type="GO" id="GO:0003735">
    <property type="term" value="F:structural constituent of ribosome"/>
    <property type="evidence" value="ECO:0007669"/>
    <property type="project" value="UniProtKB-UniRule"/>
</dbReference>
<keyword evidence="3 8" id="KW-0699">rRNA-binding</keyword>
<dbReference type="SUPFAM" id="SSF54211">
    <property type="entry name" value="Ribosomal protein S5 domain 2-like"/>
    <property type="match status" value="1"/>
</dbReference>
<dbReference type="PROSITE" id="PS50881">
    <property type="entry name" value="S5_DSRBD"/>
    <property type="match status" value="1"/>
</dbReference>
<dbReference type="InterPro" id="IPR013810">
    <property type="entry name" value="Ribosomal_uS5_N"/>
</dbReference>
<dbReference type="GO" id="GO:0015935">
    <property type="term" value="C:small ribosomal subunit"/>
    <property type="evidence" value="ECO:0007669"/>
    <property type="project" value="InterPro"/>
</dbReference>
<feature type="compositionally biased region" description="Low complexity" evidence="10">
    <location>
        <begin position="221"/>
        <end position="232"/>
    </location>
</feature>
<dbReference type="FunFam" id="3.30.230.10:FF:000002">
    <property type="entry name" value="30S ribosomal protein S5"/>
    <property type="match status" value="1"/>
</dbReference>
<comment type="function">
    <text evidence="8">With S4 and S12 plays an important role in translational accuracy.</text>
</comment>
<dbReference type="HAMAP" id="MF_01307_B">
    <property type="entry name" value="Ribosomal_uS5_B"/>
    <property type="match status" value="1"/>
</dbReference>
<dbReference type="NCBIfam" id="TIGR01021">
    <property type="entry name" value="rpsE_bact"/>
    <property type="match status" value="1"/>
</dbReference>
<dbReference type="PANTHER" id="PTHR48277">
    <property type="entry name" value="MITOCHONDRIAL RIBOSOMAL PROTEIN S5"/>
    <property type="match status" value="1"/>
</dbReference>
<dbReference type="Proteomes" id="UP000317369">
    <property type="component" value="Chromosome"/>
</dbReference>
<dbReference type="InterPro" id="IPR000851">
    <property type="entry name" value="Ribosomal_uS5"/>
</dbReference>
<evidence type="ECO:0000256" key="6">
    <source>
        <dbReference type="ARBA" id="ARBA00023274"/>
    </source>
</evidence>
<keyword evidence="6 8" id="KW-0687">Ribonucleoprotein</keyword>
<feature type="compositionally biased region" description="Basic residues" evidence="10">
    <location>
        <begin position="202"/>
        <end position="212"/>
    </location>
</feature>
<dbReference type="KEGG" id="pcor:KS4_14050"/>
<evidence type="ECO:0000256" key="4">
    <source>
        <dbReference type="ARBA" id="ARBA00022884"/>
    </source>
</evidence>
<dbReference type="EMBL" id="CP036425">
    <property type="protein sequence ID" value="QDU33359.1"/>
    <property type="molecule type" value="Genomic_DNA"/>
</dbReference>
<dbReference type="AlphaFoldDB" id="A0A517YT01"/>
<evidence type="ECO:0000256" key="7">
    <source>
        <dbReference type="ARBA" id="ARBA00035255"/>
    </source>
</evidence>
<evidence type="ECO:0000313" key="13">
    <source>
        <dbReference type="Proteomes" id="UP000317369"/>
    </source>
</evidence>
<evidence type="ECO:0000256" key="3">
    <source>
        <dbReference type="ARBA" id="ARBA00022730"/>
    </source>
</evidence>
<dbReference type="Gene3D" id="3.30.230.10">
    <property type="match status" value="1"/>
</dbReference>
<feature type="domain" description="S5 DRBM" evidence="11">
    <location>
        <begin position="11"/>
        <end position="74"/>
    </location>
</feature>
<dbReference type="GO" id="GO:0005737">
    <property type="term" value="C:cytoplasm"/>
    <property type="evidence" value="ECO:0007669"/>
    <property type="project" value="UniProtKB-ARBA"/>
</dbReference>
<dbReference type="PROSITE" id="PS00585">
    <property type="entry name" value="RIBOSOMAL_S5"/>
    <property type="match status" value="1"/>
</dbReference>
<reference evidence="12 13" key="1">
    <citation type="submission" date="2019-02" db="EMBL/GenBank/DDBJ databases">
        <title>Deep-cultivation of Planctomycetes and their phenomic and genomic characterization uncovers novel biology.</title>
        <authorList>
            <person name="Wiegand S."/>
            <person name="Jogler M."/>
            <person name="Boedeker C."/>
            <person name="Pinto D."/>
            <person name="Vollmers J."/>
            <person name="Rivas-Marin E."/>
            <person name="Kohn T."/>
            <person name="Peeters S.H."/>
            <person name="Heuer A."/>
            <person name="Rast P."/>
            <person name="Oberbeckmann S."/>
            <person name="Bunk B."/>
            <person name="Jeske O."/>
            <person name="Meyerdierks A."/>
            <person name="Storesund J.E."/>
            <person name="Kallscheuer N."/>
            <person name="Luecker S."/>
            <person name="Lage O.M."/>
            <person name="Pohl T."/>
            <person name="Merkel B.J."/>
            <person name="Hornburger P."/>
            <person name="Mueller R.-W."/>
            <person name="Bruemmer F."/>
            <person name="Labrenz M."/>
            <person name="Spormann A.M."/>
            <person name="Op den Camp H."/>
            <person name="Overmann J."/>
            <person name="Amann R."/>
            <person name="Jetten M.S.M."/>
            <person name="Mascher T."/>
            <person name="Medema M.H."/>
            <person name="Devos D.P."/>
            <person name="Kaster A.-K."/>
            <person name="Ovreas L."/>
            <person name="Rohde M."/>
            <person name="Galperin M.Y."/>
            <person name="Jogler C."/>
        </authorList>
    </citation>
    <scope>NUCLEOTIDE SEQUENCE [LARGE SCALE GENOMIC DNA]</scope>
    <source>
        <strain evidence="12 13">KS4</strain>
    </source>
</reference>
<dbReference type="GO" id="GO:0019843">
    <property type="term" value="F:rRNA binding"/>
    <property type="evidence" value="ECO:0007669"/>
    <property type="project" value="UniProtKB-UniRule"/>
</dbReference>
<evidence type="ECO:0000256" key="8">
    <source>
        <dbReference type="HAMAP-Rule" id="MF_01307"/>
    </source>
</evidence>
<dbReference type="InterPro" id="IPR014721">
    <property type="entry name" value="Ribsml_uS5_D2-typ_fold_subgr"/>
</dbReference>
<organism evidence="12 13">
    <name type="scientific">Poriferisphaera corsica</name>
    <dbReference type="NCBI Taxonomy" id="2528020"/>
    <lineage>
        <taxon>Bacteria</taxon>
        <taxon>Pseudomonadati</taxon>
        <taxon>Planctomycetota</taxon>
        <taxon>Phycisphaerae</taxon>
        <taxon>Phycisphaerales</taxon>
        <taxon>Phycisphaeraceae</taxon>
        <taxon>Poriferisphaera</taxon>
    </lineage>
</organism>
<dbReference type="OrthoDB" id="9809045at2"/>
<gene>
    <name evidence="8 12" type="primary">rpsE</name>
    <name evidence="12" type="ORF">KS4_14050</name>
</gene>
<comment type="domain">
    <text evidence="8">The N-terminal domain interacts with the head of the 30S subunit; the C-terminal domain interacts with the body and contacts protein S4. The interaction surface between S4 and S5 is involved in control of translational fidelity.</text>
</comment>
<dbReference type="GO" id="GO:0006412">
    <property type="term" value="P:translation"/>
    <property type="evidence" value="ECO:0007669"/>
    <property type="project" value="UniProtKB-UniRule"/>
</dbReference>
<protein>
    <recommendedName>
        <fullName evidence="7 8">Small ribosomal subunit protein uS5</fullName>
    </recommendedName>
</protein>
<keyword evidence="13" id="KW-1185">Reference proteome</keyword>
<name>A0A517YT01_9BACT</name>
<sequence length="241" mass="24979">MAEVLAETQALESTTLGIYRTATVVKGGRRFSFAALVVVGDRNGSVGIGYGKAPGVPAAIEKAQKDAKKNMKKVILKAGTLPHPVQGKFGASSVRLIPAAPGTGVIAGATVRAVLEMAGVVDCLTKSYGSNNHKNLSKAVLEGLLALRLRTDVEALRGVKLEKTAVDEILDASKKYMSEATDTAGATEKAKAPVNTVGQKKPGGKKGGRRPRRNEQEAPKAEAPAAAAPKADAPAEETKSE</sequence>
<evidence type="ECO:0000256" key="1">
    <source>
        <dbReference type="ARBA" id="ARBA00003093"/>
    </source>
</evidence>
<evidence type="ECO:0000259" key="11">
    <source>
        <dbReference type="PROSITE" id="PS50881"/>
    </source>
</evidence>
<comment type="function">
    <text evidence="1 8">Located at the back of the 30S subunit body where it stabilizes the conformation of the head with respect to the body.</text>
</comment>